<dbReference type="InterPro" id="IPR003782">
    <property type="entry name" value="SCO1/SenC"/>
</dbReference>
<organism evidence="12">
    <name type="scientific">Plasmodium falciparum</name>
    <name type="common">malaria parasite P. falciparum</name>
    <dbReference type="NCBI Taxonomy" id="5833"/>
    <lineage>
        <taxon>Eukaryota</taxon>
        <taxon>Sar</taxon>
        <taxon>Alveolata</taxon>
        <taxon>Apicomplexa</taxon>
        <taxon>Aconoidasida</taxon>
        <taxon>Haemosporida</taxon>
        <taxon>Plasmodiidae</taxon>
        <taxon>Plasmodium</taxon>
        <taxon>Plasmodium (Laverania)</taxon>
    </lineage>
</organism>
<keyword evidence="6 8" id="KW-0496">Mitochondrion</keyword>
<protein>
    <submittedName>
        <fullName evidence="12">CG3</fullName>
    </submittedName>
</protein>
<keyword evidence="4 8" id="KW-0999">Mitochondrion inner membrane</keyword>
<dbReference type="VEuPathDB" id="PlasmoDB:PfCD01_070012800"/>
<accession>O15798</accession>
<evidence type="ECO:0000256" key="7">
    <source>
        <dbReference type="ARBA" id="ARBA00023136"/>
    </source>
</evidence>
<dbReference type="VEuPathDB" id="PlasmoDB:Pf7G8-2_000193200"/>
<sequence>MNKVLLNSLNKICNKKKNGYNNFNVLLNIRNIVYDTSRNYKKRENIFYKSFIRNDYSSMSKKVEDENDNKKKSKKKNIFLTWKCLGINLSLTIPALYLYLYLLQNEKNKKKGFGKTTMESIGKPLIGGDFTLINHHGNIVTNKSFKNKFCLIYFGFTYCPDICPQELEKQTIVIEKIHKKYGDIITPIFISVDPQRDTVAQINYYCKSFSPKLIGLTGTKELIKHVAKLFRVYYNENVTDVNYSKENESISKNNNYNYNYLIDHSIIHYLLDTNGNFLDFFGKNATTSEMVDKISEYIDDHMNKHKDYPKIQLAYKHKKKKKKKKKNK</sequence>
<evidence type="ECO:0000256" key="10">
    <source>
        <dbReference type="PIRSR" id="PIRSR603782-2"/>
    </source>
</evidence>
<comment type="similarity">
    <text evidence="2 8">Belongs to the SCO1/2 family.</text>
</comment>
<proteinExistence type="inferred from homology"/>
<dbReference type="VEuPathDB" id="PlasmoDB:PfDd2_070013100"/>
<dbReference type="VEuPathDB" id="PlasmoDB:PfKH02_070012200"/>
<evidence type="ECO:0000313" key="12">
    <source>
        <dbReference type="EMBL" id="AAC47844.1"/>
    </source>
</evidence>
<keyword evidence="11" id="KW-1133">Transmembrane helix</keyword>
<evidence type="ECO:0000256" key="1">
    <source>
        <dbReference type="ARBA" id="ARBA00004273"/>
    </source>
</evidence>
<feature type="binding site" evidence="9">
    <location>
        <position position="264"/>
    </location>
    <ligand>
        <name>Cu cation</name>
        <dbReference type="ChEBI" id="CHEBI:23378"/>
    </ligand>
</feature>
<dbReference type="AlphaFoldDB" id="O15798"/>
<dbReference type="VEuPathDB" id="PlasmoDB:Pf7G8_070014300"/>
<dbReference type="PANTHER" id="PTHR12151">
    <property type="entry name" value="ELECTRON TRANSPORT PROTIN SCO1/SENC FAMILY MEMBER"/>
    <property type="match status" value="1"/>
</dbReference>
<dbReference type="PIRSF" id="PIRSF037736">
    <property type="entry name" value="SCO1"/>
    <property type="match status" value="1"/>
</dbReference>
<keyword evidence="3 9" id="KW-0479">Metal-binding</keyword>
<dbReference type="VEuPathDB" id="PlasmoDB:PfKH01_070012900"/>
<dbReference type="Gene3D" id="3.40.30.10">
    <property type="entry name" value="Glutaredoxin"/>
    <property type="match status" value="1"/>
</dbReference>
<keyword evidence="5 9" id="KW-0186">Copper</keyword>
<dbReference type="Pfam" id="PF02630">
    <property type="entry name" value="SCO1-SenC"/>
    <property type="match status" value="1"/>
</dbReference>
<feature type="binding site" evidence="9">
    <location>
        <position position="163"/>
    </location>
    <ligand>
        <name>Cu cation</name>
        <dbReference type="ChEBI" id="CHEBI:23378"/>
    </ligand>
</feature>
<dbReference type="GO" id="GO:0005507">
    <property type="term" value="F:copper ion binding"/>
    <property type="evidence" value="ECO:0007669"/>
    <property type="project" value="InterPro"/>
</dbReference>
<dbReference type="PANTHER" id="PTHR12151:SF5">
    <property type="entry name" value="AT19154P"/>
    <property type="match status" value="1"/>
</dbReference>
<keyword evidence="10" id="KW-1015">Disulfide bond</keyword>
<evidence type="ECO:0000256" key="5">
    <source>
        <dbReference type="ARBA" id="ARBA00023008"/>
    </source>
</evidence>
<dbReference type="GO" id="GO:0006878">
    <property type="term" value="P:intracellular copper ion homeostasis"/>
    <property type="evidence" value="ECO:0007669"/>
    <property type="project" value="UniProtKB-UniRule"/>
</dbReference>
<dbReference type="InterPro" id="IPR036249">
    <property type="entry name" value="Thioredoxin-like_sf"/>
</dbReference>
<keyword evidence="11" id="KW-0812">Transmembrane</keyword>
<dbReference type="VEuPathDB" id="PlasmoDB:PfTG01_070013900"/>
<dbReference type="SUPFAM" id="SSF52833">
    <property type="entry name" value="Thioredoxin-like"/>
    <property type="match status" value="1"/>
</dbReference>
<dbReference type="VEuPathDB" id="PlasmoDB:PfNF54_070013800"/>
<evidence type="ECO:0000256" key="9">
    <source>
        <dbReference type="PIRSR" id="PIRSR037736-1"/>
    </source>
</evidence>
<dbReference type="VEuPathDB" id="PlasmoDB:PfGB4_070014100"/>
<feature type="binding site" evidence="9">
    <location>
        <position position="159"/>
    </location>
    <ligand>
        <name>Cu cation</name>
        <dbReference type="ChEBI" id="CHEBI:23378"/>
    </ligand>
</feature>
<dbReference type="EMBL" id="AF030694">
    <property type="protein sequence ID" value="AAC47844.1"/>
    <property type="molecule type" value="Genomic_DNA"/>
</dbReference>
<evidence type="ECO:0000256" key="11">
    <source>
        <dbReference type="SAM" id="Phobius"/>
    </source>
</evidence>
<reference evidence="12" key="1">
    <citation type="journal article" date="1997" name="Cell">
        <title>Complex polymorphisms in an approximately 330 kDa protein are linked to chloroquine-resistant P. falciparum in Southeast Asia and Africa.</title>
        <authorList>
            <person name="Su X."/>
            <person name="Kirkman L.A."/>
            <person name="Fujioka H."/>
            <person name="Wellems T.E."/>
        </authorList>
    </citation>
    <scope>NUCLEOTIDE SEQUENCE</scope>
    <source>
        <strain evidence="12">Dd2</strain>
    </source>
</reference>
<gene>
    <name evidence="12" type="primary">cg3</name>
</gene>
<feature type="disulfide bond" description="Redox-active" evidence="10">
    <location>
        <begin position="159"/>
        <end position="163"/>
    </location>
</feature>
<dbReference type="VEuPathDB" id="PlasmoDB:PfML01_070013300"/>
<dbReference type="CDD" id="cd02968">
    <property type="entry name" value="SCO"/>
    <property type="match status" value="1"/>
</dbReference>
<dbReference type="VEuPathDB" id="PlasmoDB:PfHB3_070012900"/>
<feature type="transmembrane region" description="Helical" evidence="11">
    <location>
        <begin position="80"/>
        <end position="102"/>
    </location>
</feature>
<name>O15798_PLAFA</name>
<dbReference type="GO" id="GO:0005743">
    <property type="term" value="C:mitochondrial inner membrane"/>
    <property type="evidence" value="ECO:0007669"/>
    <property type="project" value="UniProtKB-SubCell"/>
</dbReference>
<dbReference type="VEuPathDB" id="PlasmoDB:PfIT_070013800"/>
<dbReference type="VEuPathDB" id="PlasmoDB:PfSD01_070012800"/>
<dbReference type="VEuPathDB" id="PlasmoDB:PfNF166_070013400"/>
<evidence type="ECO:0000256" key="4">
    <source>
        <dbReference type="ARBA" id="ARBA00022792"/>
    </source>
</evidence>
<reference evidence="12" key="2">
    <citation type="journal article" date="2000" name="Mol. Cell">
        <title>Mutations in the P. falciparum digestive vacuole transmembrane protein PfCRT and evidence for their role in chloroquine resistance.</title>
        <authorList>
            <person name="Fidock D.A."/>
            <person name="Nomura T."/>
            <person name="Talley A.K."/>
            <person name="Cooper R.A."/>
            <person name="Dzekunov S.M."/>
            <person name="Ferdig M.T."/>
            <person name="Ursos L.M.B."/>
            <person name="bir Singh Sidhu A."/>
            <person name="Naude B."/>
            <person name="Deitsch K.W."/>
            <person name="Su X.-Z."/>
            <person name="Wootton J.C."/>
            <person name="Roepe P.D."/>
            <person name="Wellems T.E."/>
        </authorList>
    </citation>
    <scope>NUCLEOTIDE SEQUENCE</scope>
    <source>
        <strain evidence="12">Dd2</strain>
    </source>
</reference>
<keyword evidence="7 11" id="KW-0472">Membrane</keyword>
<dbReference type="VEuPathDB" id="PlasmoDB:PF3D7_0708900"/>
<evidence type="ECO:0000256" key="8">
    <source>
        <dbReference type="PIRNR" id="PIRNR037736"/>
    </source>
</evidence>
<evidence type="ECO:0000256" key="2">
    <source>
        <dbReference type="ARBA" id="ARBA00010996"/>
    </source>
</evidence>
<dbReference type="VEuPathDB" id="PlasmoDB:PfSN01_070013700"/>
<evidence type="ECO:0000256" key="6">
    <source>
        <dbReference type="ARBA" id="ARBA00023128"/>
    </source>
</evidence>
<reference evidence="12" key="3">
    <citation type="submission" date="2000-01" db="EMBL/GenBank/DDBJ databases">
        <authorList>
            <person name="Fidock D.A."/>
            <person name="Nomura T."/>
            <person name="Su X.-Z."/>
            <person name="Wootton J.C."/>
            <person name="Wellems T.E."/>
        </authorList>
    </citation>
    <scope>NUCLEOTIDE SEQUENCE</scope>
    <source>
        <strain evidence="12">Dd2</strain>
    </source>
</reference>
<dbReference type="GO" id="GO:0033617">
    <property type="term" value="P:mitochondrial respiratory chain complex IV assembly"/>
    <property type="evidence" value="ECO:0007669"/>
    <property type="project" value="TreeGrafter"/>
</dbReference>
<comment type="subcellular location">
    <subcellularLocation>
        <location evidence="1 8">Mitochondrion inner membrane</location>
    </subcellularLocation>
</comment>
<dbReference type="VEuPathDB" id="PlasmoDB:PfGN01_070014000"/>
<dbReference type="GO" id="GO:0016531">
    <property type="term" value="F:copper chaperone activity"/>
    <property type="evidence" value="ECO:0007669"/>
    <property type="project" value="InterPro"/>
</dbReference>
<dbReference type="VEuPathDB" id="PlasmoDB:PfKE01_070012500"/>
<dbReference type="InterPro" id="IPR017276">
    <property type="entry name" value="Synth_of_cyt-c-oxidase_Sco1/2"/>
</dbReference>
<evidence type="ECO:0000256" key="3">
    <source>
        <dbReference type="ARBA" id="ARBA00022723"/>
    </source>
</evidence>
<dbReference type="FunFam" id="3.40.30.10:FF:000013">
    <property type="entry name" value="Blast:Protein SCO1 homolog, mitochondrial"/>
    <property type="match status" value="1"/>
</dbReference>
<dbReference type="VEuPathDB" id="PlasmoDB:PfGA01_070012300"/>